<organism evidence="1 2">
    <name type="scientific">Actinacidiphila acididurans</name>
    <dbReference type="NCBI Taxonomy" id="2784346"/>
    <lineage>
        <taxon>Bacteria</taxon>
        <taxon>Bacillati</taxon>
        <taxon>Actinomycetota</taxon>
        <taxon>Actinomycetes</taxon>
        <taxon>Kitasatosporales</taxon>
        <taxon>Streptomycetaceae</taxon>
        <taxon>Actinacidiphila</taxon>
    </lineage>
</organism>
<keyword evidence="2" id="KW-1185">Reference proteome</keyword>
<evidence type="ECO:0000313" key="1">
    <source>
        <dbReference type="EMBL" id="MBM9505312.1"/>
    </source>
</evidence>
<dbReference type="EMBL" id="JADKYB010000005">
    <property type="protein sequence ID" value="MBM9505312.1"/>
    <property type="molecule type" value="Genomic_DNA"/>
</dbReference>
<evidence type="ECO:0000313" key="2">
    <source>
        <dbReference type="Proteomes" id="UP000749040"/>
    </source>
</evidence>
<dbReference type="RefSeq" id="WP_205357151.1">
    <property type="nucleotide sequence ID" value="NZ_JADKYB010000005.1"/>
</dbReference>
<dbReference type="Proteomes" id="UP000749040">
    <property type="component" value="Unassembled WGS sequence"/>
</dbReference>
<protein>
    <submittedName>
        <fullName evidence="1">Uncharacterized protein</fullName>
    </submittedName>
</protein>
<comment type="caution">
    <text evidence="1">The sequence shown here is derived from an EMBL/GenBank/DDBJ whole genome shotgun (WGS) entry which is preliminary data.</text>
</comment>
<sequence length="168" mass="18516">MHDVNPDPRLRPTLECPGIQVFAPVHPDRPFAHISPAVPVAVCVCRCGAHATAHGAEAVAALVAKWTAHQPECPGRAVRPCEHCGEPTRCRSTGLSGWPAHAECYAVWADRPVEQRRRAHQIDRIKARELQRRKAARLHEQLTRQGYAPDVIQLIITGGWSSEQEPAA</sequence>
<reference evidence="1 2" key="1">
    <citation type="submission" date="2021-01" db="EMBL/GenBank/DDBJ databases">
        <title>Streptomyces acididurans sp. nov., isolated from a peat swamp forest soil.</title>
        <authorList>
            <person name="Chantavorakit T."/>
            <person name="Duangmal K."/>
        </authorList>
    </citation>
    <scope>NUCLEOTIDE SEQUENCE [LARGE SCALE GENOMIC DNA]</scope>
    <source>
        <strain evidence="1 2">KK5PA1</strain>
    </source>
</reference>
<accession>A0ABS2TR61</accession>
<proteinExistence type="predicted"/>
<gene>
    <name evidence="1" type="ORF">ITX44_12295</name>
</gene>
<name>A0ABS2TR61_9ACTN</name>